<evidence type="ECO:0000256" key="1">
    <source>
        <dbReference type="SAM" id="SignalP"/>
    </source>
</evidence>
<gene>
    <name evidence="2" type="ORF">TELCIR_02587</name>
</gene>
<sequence length="56" mass="6379">MAKEAVAFISLLIAFIIPATCDQHFGIRNITDDENHMKQHLQNKINVSDLTAEQQR</sequence>
<feature type="chain" id="PRO_5013701641" evidence="1">
    <location>
        <begin position="22"/>
        <end position="56"/>
    </location>
</feature>
<dbReference type="OrthoDB" id="289247at2759"/>
<dbReference type="EMBL" id="KZ345148">
    <property type="protein sequence ID" value="PIO75367.1"/>
    <property type="molecule type" value="Genomic_DNA"/>
</dbReference>
<organism evidence="2 3">
    <name type="scientific">Teladorsagia circumcincta</name>
    <name type="common">Brown stomach worm</name>
    <name type="synonym">Ostertagia circumcincta</name>
    <dbReference type="NCBI Taxonomy" id="45464"/>
    <lineage>
        <taxon>Eukaryota</taxon>
        <taxon>Metazoa</taxon>
        <taxon>Ecdysozoa</taxon>
        <taxon>Nematoda</taxon>
        <taxon>Chromadorea</taxon>
        <taxon>Rhabditida</taxon>
        <taxon>Rhabditina</taxon>
        <taxon>Rhabditomorpha</taxon>
        <taxon>Strongyloidea</taxon>
        <taxon>Trichostrongylidae</taxon>
        <taxon>Teladorsagia</taxon>
    </lineage>
</organism>
<feature type="signal peptide" evidence="1">
    <location>
        <begin position="1"/>
        <end position="21"/>
    </location>
</feature>
<keyword evidence="1" id="KW-0732">Signal</keyword>
<reference evidence="2 3" key="1">
    <citation type="submission" date="2015-09" db="EMBL/GenBank/DDBJ databases">
        <title>Draft genome of the parasitic nematode Teladorsagia circumcincta isolate WARC Sus (inbred).</title>
        <authorList>
            <person name="Mitreva M."/>
        </authorList>
    </citation>
    <scope>NUCLEOTIDE SEQUENCE [LARGE SCALE GENOMIC DNA]</scope>
    <source>
        <strain evidence="2 3">S</strain>
    </source>
</reference>
<keyword evidence="3" id="KW-1185">Reference proteome</keyword>
<name>A0A2G9UYQ6_TELCI</name>
<accession>A0A2G9UYQ6</accession>
<proteinExistence type="predicted"/>
<evidence type="ECO:0000313" key="3">
    <source>
        <dbReference type="Proteomes" id="UP000230423"/>
    </source>
</evidence>
<dbReference type="Proteomes" id="UP000230423">
    <property type="component" value="Unassembled WGS sequence"/>
</dbReference>
<protein>
    <submittedName>
        <fullName evidence="2">Uncharacterized protein</fullName>
    </submittedName>
</protein>
<dbReference type="AlphaFoldDB" id="A0A2G9UYQ6"/>
<evidence type="ECO:0000313" key="2">
    <source>
        <dbReference type="EMBL" id="PIO75367.1"/>
    </source>
</evidence>